<evidence type="ECO:0000313" key="3">
    <source>
        <dbReference type="EMBL" id="MDI6105832.1"/>
    </source>
</evidence>
<dbReference type="InterPro" id="IPR047951">
    <property type="entry name" value="Transpos_ISL3"/>
</dbReference>
<dbReference type="InterPro" id="IPR002560">
    <property type="entry name" value="Transposase_DDE"/>
</dbReference>
<dbReference type="EMBL" id="JASCTH010000057">
    <property type="protein sequence ID" value="MDI6105832.1"/>
    <property type="molecule type" value="Genomic_DNA"/>
</dbReference>
<reference evidence="3 4" key="1">
    <citation type="submission" date="2023-05" db="EMBL/GenBank/DDBJ databases">
        <title>Actinoplanes sp. NEAU-A12 genome sequencing.</title>
        <authorList>
            <person name="Wang Z.-S."/>
        </authorList>
    </citation>
    <scope>NUCLEOTIDE SEQUENCE [LARGE SCALE GENOMIC DNA]</scope>
    <source>
        <strain evidence="3 4">NEAU-A12</strain>
    </source>
</reference>
<comment type="caution">
    <text evidence="3">The sequence shown here is derived from an EMBL/GenBank/DDBJ whole genome shotgun (WGS) entry which is preliminary data.</text>
</comment>
<feature type="domain" description="Transposase IS204/IS1001/IS1096/IS1165 DDE" evidence="1">
    <location>
        <begin position="173"/>
        <end position="272"/>
    </location>
</feature>
<dbReference type="Pfam" id="PF14690">
    <property type="entry name" value="Zn_ribbon_ISL3"/>
    <property type="match status" value="1"/>
</dbReference>
<dbReference type="InterPro" id="IPR029261">
    <property type="entry name" value="Transposase_Znf"/>
</dbReference>
<name>A0ABT6X1M4_9ACTN</name>
<gene>
    <name evidence="3" type="ORF">QLQ12_45390</name>
</gene>
<organism evidence="3 4">
    <name type="scientific">Actinoplanes sandaracinus</name>
    <dbReference type="NCBI Taxonomy" id="3045177"/>
    <lineage>
        <taxon>Bacteria</taxon>
        <taxon>Bacillati</taxon>
        <taxon>Actinomycetota</taxon>
        <taxon>Actinomycetes</taxon>
        <taxon>Micromonosporales</taxon>
        <taxon>Micromonosporaceae</taxon>
        <taxon>Actinoplanes</taxon>
    </lineage>
</organism>
<protein>
    <submittedName>
        <fullName evidence="3">ISL3 family transposase</fullName>
    </submittedName>
</protein>
<accession>A0ABT6X1M4</accession>
<evidence type="ECO:0000259" key="1">
    <source>
        <dbReference type="Pfam" id="PF01610"/>
    </source>
</evidence>
<dbReference type="Proteomes" id="UP001241758">
    <property type="component" value="Unassembled WGS sequence"/>
</dbReference>
<dbReference type="PANTHER" id="PTHR33498:SF1">
    <property type="entry name" value="TRANSPOSASE FOR INSERTION SEQUENCE ELEMENT IS1557"/>
    <property type="match status" value="1"/>
</dbReference>
<feature type="domain" description="Transposase IS204/IS1001/IS1096/IS1165 DDE" evidence="1">
    <location>
        <begin position="415"/>
        <end position="535"/>
    </location>
</feature>
<feature type="domain" description="Transposase IS204/IS1001/IS1096/IS1165 zinc-finger" evidence="2">
    <location>
        <begin position="53"/>
        <end position="97"/>
    </location>
</feature>
<evidence type="ECO:0000313" key="4">
    <source>
        <dbReference type="Proteomes" id="UP001241758"/>
    </source>
</evidence>
<evidence type="ECO:0000259" key="2">
    <source>
        <dbReference type="Pfam" id="PF14690"/>
    </source>
</evidence>
<dbReference type="Gene3D" id="1.10.10.60">
    <property type="entry name" value="Homeodomain-like"/>
    <property type="match status" value="1"/>
</dbReference>
<sequence>MWTGPSPARRFRRSCPACSFVERLLPHLSDLLIEAVEQRDGVLVLFGQVRAATARCGRCRQPSSRVHGRYQRRLRDVAVAGMALVLQVQIRRFRCDNIGCSARTFAEQIGGLTTPHARFTGGLKVQLTQIGLALAGRAGSRLAVMIGSAAGRDTLLRLVKALPDPPRTSITMLGVDDFAFRRGRHYGTVLIDMASHRPVDMFDGRDGDSLADWLRQHPEIEVTCRDRAGGYGEGARLGAPEAVQVADRFHLWQNLGQAVEKTVNAHRSRLAAPAPPPADDTMPVQVRKLPELKIVTRLREHHAAVHELAAQGWTKSAIGRKLGLHHATVRKYLSAATAAELTAVSEQRAHVVDDYVAYLHQRWNEGERNATQLFREIKEQGYPGGELAVQRYLRRFRKGLGHAPHPGPRPPSVRQVTSWIMTHPDRLDPRDAAKLRELRSRDRDINRLVKHVRSFAVMLTGRHGDRLDEWITTVEGDTLTPLAGFARNLRRDLDAIRNGLTLPHSSGPVEGSINRLKMIKRQMFGRAGLELLRKRVLLAH</sequence>
<dbReference type="RefSeq" id="WP_282767296.1">
    <property type="nucleotide sequence ID" value="NZ_JASCTH010000057.1"/>
</dbReference>
<keyword evidence="4" id="KW-1185">Reference proteome</keyword>
<dbReference type="Pfam" id="PF01610">
    <property type="entry name" value="DDE_Tnp_ISL3"/>
    <property type="match status" value="2"/>
</dbReference>
<proteinExistence type="predicted"/>
<dbReference type="NCBIfam" id="NF033550">
    <property type="entry name" value="transpos_ISL3"/>
    <property type="match status" value="1"/>
</dbReference>
<dbReference type="PANTHER" id="PTHR33498">
    <property type="entry name" value="TRANSPOSASE FOR INSERTION SEQUENCE ELEMENT IS1557"/>
    <property type="match status" value="1"/>
</dbReference>